<protein>
    <recommendedName>
        <fullName evidence="3">COX assembly mitochondrial protein</fullName>
    </recommendedName>
</protein>
<dbReference type="KEGG" id="csv:101219184"/>
<evidence type="ECO:0000313" key="1">
    <source>
        <dbReference type="EMBL" id="KGN66875.1"/>
    </source>
</evidence>
<accession>A0A0A0LYC1</accession>
<dbReference type="Gramene" id="KGN66875">
    <property type="protein sequence ID" value="KGN66875"/>
    <property type="gene ID" value="Csa_1G702000"/>
</dbReference>
<dbReference type="STRING" id="3659.A0A0A0LYC1"/>
<dbReference type="eggNOG" id="ENOG502S8BX">
    <property type="taxonomic scope" value="Eukaryota"/>
</dbReference>
<dbReference type="OMA" id="NALRECH"/>
<gene>
    <name evidence="1" type="ORF">Csa_1G702000</name>
</gene>
<dbReference type="OrthoDB" id="771242at2759"/>
<sequence length="94" mass="10071">MLPMGESPLGGDGGCDRLEQALRECHKRVPEGPARRSACRHLNRSLAECLVATACPSEAEAVRTLCSSGGTALKRSQCEQAKFSLSFCLSSLQF</sequence>
<reference evidence="1 2" key="1">
    <citation type="journal article" date="2009" name="Nat. Genet.">
        <title>The genome of the cucumber, Cucumis sativus L.</title>
        <authorList>
            <person name="Huang S."/>
            <person name="Li R."/>
            <person name="Zhang Z."/>
            <person name="Li L."/>
            <person name="Gu X."/>
            <person name="Fan W."/>
            <person name="Lucas W.J."/>
            <person name="Wang X."/>
            <person name="Xie B."/>
            <person name="Ni P."/>
            <person name="Ren Y."/>
            <person name="Zhu H."/>
            <person name="Li J."/>
            <person name="Lin K."/>
            <person name="Jin W."/>
            <person name="Fei Z."/>
            <person name="Li G."/>
            <person name="Staub J."/>
            <person name="Kilian A."/>
            <person name="van der Vossen E.A."/>
            <person name="Wu Y."/>
            <person name="Guo J."/>
            <person name="He J."/>
            <person name="Jia Z."/>
            <person name="Ren Y."/>
            <person name="Tian G."/>
            <person name="Lu Y."/>
            <person name="Ruan J."/>
            <person name="Qian W."/>
            <person name="Wang M."/>
            <person name="Huang Q."/>
            <person name="Li B."/>
            <person name="Xuan Z."/>
            <person name="Cao J."/>
            <person name="Asan"/>
            <person name="Wu Z."/>
            <person name="Zhang J."/>
            <person name="Cai Q."/>
            <person name="Bai Y."/>
            <person name="Zhao B."/>
            <person name="Han Y."/>
            <person name="Li Y."/>
            <person name="Li X."/>
            <person name="Wang S."/>
            <person name="Shi Q."/>
            <person name="Liu S."/>
            <person name="Cho W.K."/>
            <person name="Kim J.Y."/>
            <person name="Xu Y."/>
            <person name="Heller-Uszynska K."/>
            <person name="Miao H."/>
            <person name="Cheng Z."/>
            <person name="Zhang S."/>
            <person name="Wu J."/>
            <person name="Yang Y."/>
            <person name="Kang H."/>
            <person name="Li M."/>
            <person name="Liang H."/>
            <person name="Ren X."/>
            <person name="Shi Z."/>
            <person name="Wen M."/>
            <person name="Jian M."/>
            <person name="Yang H."/>
            <person name="Zhang G."/>
            <person name="Yang Z."/>
            <person name="Chen R."/>
            <person name="Liu S."/>
            <person name="Li J."/>
            <person name="Ma L."/>
            <person name="Liu H."/>
            <person name="Zhou Y."/>
            <person name="Zhao J."/>
            <person name="Fang X."/>
            <person name="Li G."/>
            <person name="Fang L."/>
            <person name="Li Y."/>
            <person name="Liu D."/>
            <person name="Zheng H."/>
            <person name="Zhang Y."/>
            <person name="Qin N."/>
            <person name="Li Z."/>
            <person name="Yang G."/>
            <person name="Yang S."/>
            <person name="Bolund L."/>
            <person name="Kristiansen K."/>
            <person name="Zheng H."/>
            <person name="Li S."/>
            <person name="Zhang X."/>
            <person name="Yang H."/>
            <person name="Wang J."/>
            <person name="Sun R."/>
            <person name="Zhang B."/>
            <person name="Jiang S."/>
            <person name="Wang J."/>
            <person name="Du Y."/>
            <person name="Li S."/>
        </authorList>
    </citation>
    <scope>NUCLEOTIDE SEQUENCE [LARGE SCALE GENOMIC DNA]</scope>
    <source>
        <strain evidence="2">cv. 9930</strain>
    </source>
</reference>
<organism evidence="1 2">
    <name type="scientific">Cucumis sativus</name>
    <name type="common">Cucumber</name>
    <dbReference type="NCBI Taxonomy" id="3659"/>
    <lineage>
        <taxon>Eukaryota</taxon>
        <taxon>Viridiplantae</taxon>
        <taxon>Streptophyta</taxon>
        <taxon>Embryophyta</taxon>
        <taxon>Tracheophyta</taxon>
        <taxon>Spermatophyta</taxon>
        <taxon>Magnoliopsida</taxon>
        <taxon>eudicotyledons</taxon>
        <taxon>Gunneridae</taxon>
        <taxon>Pentapetalae</taxon>
        <taxon>rosids</taxon>
        <taxon>fabids</taxon>
        <taxon>Cucurbitales</taxon>
        <taxon>Cucurbitaceae</taxon>
        <taxon>Benincaseae</taxon>
        <taxon>Cucumis</taxon>
    </lineage>
</organism>
<keyword evidence="2" id="KW-1185">Reference proteome</keyword>
<reference evidence="1 2" key="2">
    <citation type="journal article" date="2009" name="PLoS ONE">
        <title>An integrated genetic and cytogenetic map of the cucumber genome.</title>
        <authorList>
            <person name="Ren Y."/>
            <person name="Zhang Z."/>
            <person name="Liu J."/>
            <person name="Staub J.E."/>
            <person name="Han Y."/>
            <person name="Cheng Z."/>
            <person name="Li X."/>
            <person name="Lu J."/>
            <person name="Miao H."/>
            <person name="Kang H."/>
            <person name="Xie B."/>
            <person name="Gu X."/>
            <person name="Wang X."/>
            <person name="Du Y."/>
            <person name="Jin W."/>
            <person name="Huang S."/>
        </authorList>
    </citation>
    <scope>NUCLEOTIDE SEQUENCE [LARGE SCALE GENOMIC DNA]</scope>
    <source>
        <strain evidence="2">cv. 9930</strain>
    </source>
</reference>
<evidence type="ECO:0008006" key="3">
    <source>
        <dbReference type="Google" id="ProtNLM"/>
    </source>
</evidence>
<name>A0A0A0LYC1_CUCSA</name>
<reference evidence="1 2" key="3">
    <citation type="journal article" date="2010" name="BMC Genomics">
        <title>Transcriptome sequencing and comparative analysis of cucumber flowers with different sex types.</title>
        <authorList>
            <person name="Guo S."/>
            <person name="Zheng Y."/>
            <person name="Joung J.G."/>
            <person name="Liu S."/>
            <person name="Zhang Z."/>
            <person name="Crasta O.R."/>
            <person name="Sobral B.W."/>
            <person name="Xu Y."/>
            <person name="Huang S."/>
            <person name="Fei Z."/>
        </authorList>
    </citation>
    <scope>NUCLEOTIDE SEQUENCE [LARGE SCALE GENOMIC DNA]</scope>
    <source>
        <strain evidence="2">cv. 9930</strain>
    </source>
</reference>
<proteinExistence type="predicted"/>
<dbReference type="Proteomes" id="UP000029981">
    <property type="component" value="Chromosome 1"/>
</dbReference>
<dbReference type="AlphaFoldDB" id="A0A0A0LYC1"/>
<evidence type="ECO:0000313" key="2">
    <source>
        <dbReference type="Proteomes" id="UP000029981"/>
    </source>
</evidence>
<reference evidence="1 2" key="4">
    <citation type="journal article" date="2011" name="BMC Genomics">
        <title>RNA-Seq improves annotation of protein-coding genes in the cucumber genome.</title>
        <authorList>
            <person name="Li Z."/>
            <person name="Zhang Z."/>
            <person name="Yan P."/>
            <person name="Huang S."/>
            <person name="Fei Z."/>
            <person name="Lin K."/>
        </authorList>
    </citation>
    <scope>NUCLEOTIDE SEQUENCE [LARGE SCALE GENOMIC DNA]</scope>
    <source>
        <strain evidence="2">cv. 9930</strain>
    </source>
</reference>
<dbReference type="EMBL" id="CM002922">
    <property type="protein sequence ID" value="KGN66875.1"/>
    <property type="molecule type" value="Genomic_DNA"/>
</dbReference>